<keyword evidence="1" id="KW-0233">DNA recombination</keyword>
<feature type="region of interest" description="Disordered" evidence="2">
    <location>
        <begin position="47"/>
        <end position="81"/>
    </location>
</feature>
<dbReference type="Gene3D" id="3.30.420.10">
    <property type="entry name" value="Ribonuclease H-like superfamily/Ribonuclease H"/>
    <property type="match status" value="1"/>
</dbReference>
<gene>
    <name evidence="4" type="ORF">GCM10023116_28250</name>
</gene>
<evidence type="ECO:0000256" key="2">
    <source>
        <dbReference type="SAM" id="MobiDB-lite"/>
    </source>
</evidence>
<keyword evidence="5" id="KW-1185">Reference proteome</keyword>
<dbReference type="Proteomes" id="UP001500604">
    <property type="component" value="Unassembled WGS sequence"/>
</dbReference>
<name>A0ABP8V414_9GAMM</name>
<dbReference type="EMBL" id="BAABFL010000404">
    <property type="protein sequence ID" value="GAA4650542.1"/>
    <property type="molecule type" value="Genomic_DNA"/>
</dbReference>
<proteinExistence type="predicted"/>
<dbReference type="Pfam" id="PF00665">
    <property type="entry name" value="rve"/>
    <property type="match status" value="1"/>
</dbReference>
<feature type="compositionally biased region" description="Basic residues" evidence="2">
    <location>
        <begin position="66"/>
        <end position="76"/>
    </location>
</feature>
<dbReference type="Pfam" id="PF13936">
    <property type="entry name" value="HTH_38"/>
    <property type="match status" value="1"/>
</dbReference>
<dbReference type="PANTHER" id="PTHR10948">
    <property type="entry name" value="TRANSPOSASE"/>
    <property type="match status" value="1"/>
</dbReference>
<dbReference type="InterPro" id="IPR036397">
    <property type="entry name" value="RNaseH_sf"/>
</dbReference>
<dbReference type="RefSeq" id="WP_345196734.1">
    <property type="nucleotide sequence ID" value="NZ_BAABFL010000404.1"/>
</dbReference>
<evidence type="ECO:0000313" key="4">
    <source>
        <dbReference type="EMBL" id="GAA4650542.1"/>
    </source>
</evidence>
<organism evidence="4 5">
    <name type="scientific">Kistimonas scapharcae</name>
    <dbReference type="NCBI Taxonomy" id="1036133"/>
    <lineage>
        <taxon>Bacteria</taxon>
        <taxon>Pseudomonadati</taxon>
        <taxon>Pseudomonadota</taxon>
        <taxon>Gammaproteobacteria</taxon>
        <taxon>Oceanospirillales</taxon>
        <taxon>Endozoicomonadaceae</taxon>
        <taxon>Kistimonas</taxon>
    </lineage>
</organism>
<dbReference type="InterPro" id="IPR001584">
    <property type="entry name" value="Integrase_cat-core"/>
</dbReference>
<accession>A0ABP8V414</accession>
<dbReference type="InterPro" id="IPR053392">
    <property type="entry name" value="Transposase_IS30-like"/>
</dbReference>
<comment type="caution">
    <text evidence="4">The sequence shown here is derived from an EMBL/GenBank/DDBJ whole genome shotgun (WGS) entry which is preliminary data.</text>
</comment>
<dbReference type="NCBIfam" id="NF033563">
    <property type="entry name" value="transpos_IS30"/>
    <property type="match status" value="1"/>
</dbReference>
<dbReference type="InterPro" id="IPR025246">
    <property type="entry name" value="IS30-like_HTH"/>
</dbReference>
<evidence type="ECO:0000313" key="5">
    <source>
        <dbReference type="Proteomes" id="UP001500604"/>
    </source>
</evidence>
<feature type="domain" description="Integrase catalytic" evidence="3">
    <location>
        <begin position="161"/>
        <end position="319"/>
    </location>
</feature>
<evidence type="ECO:0000256" key="1">
    <source>
        <dbReference type="ARBA" id="ARBA00023172"/>
    </source>
</evidence>
<dbReference type="PANTHER" id="PTHR10948:SF23">
    <property type="entry name" value="TRANSPOSASE INSI FOR INSERTION SEQUENCE ELEMENT IS30A-RELATED"/>
    <property type="match status" value="1"/>
</dbReference>
<dbReference type="InterPro" id="IPR012337">
    <property type="entry name" value="RNaseH-like_sf"/>
</dbReference>
<dbReference type="PROSITE" id="PS50994">
    <property type="entry name" value="INTEGRASE"/>
    <property type="match status" value="1"/>
</dbReference>
<protein>
    <submittedName>
        <fullName evidence="4">IS30-like element IS1655 family transposase</fullName>
    </submittedName>
</protein>
<evidence type="ECO:0000259" key="3">
    <source>
        <dbReference type="PROSITE" id="PS50994"/>
    </source>
</evidence>
<dbReference type="SUPFAM" id="SSF53098">
    <property type="entry name" value="Ribonuclease H-like"/>
    <property type="match status" value="1"/>
</dbReference>
<sequence>MNTQTKHYEQLTQSKRCQLQALLKNDLSQQAMADTLGVHKSTISRELRRNSDHDGYCPEAAEKRKTERKKNARKAKKTDVQHRQIIEKGLSLGWSPENISCRIKIELPEKAISHTTIYRLIAQDKANGGQLYRELPRFGKTRWKGGKRKAGRSLIPDRTDITERPAIVEQRTRLGDWEGDTVYGQDAHLVTLVDRKSRLTMIGKVTSKNAETVANKMIEMLQRAPGAKTITLDNGGEFAMHAMVSEAVNADVYFAKPYASYQRGTNENTNGIIRRQWPKKMALGQVTAEEIEAMEYQLNSMPRKVLGGLTPLEVYTGKSVALIA</sequence>
<dbReference type="InterPro" id="IPR051917">
    <property type="entry name" value="Transposase-Integrase"/>
</dbReference>
<feature type="compositionally biased region" description="Basic and acidic residues" evidence="2">
    <location>
        <begin position="47"/>
        <end position="65"/>
    </location>
</feature>
<reference evidence="5" key="1">
    <citation type="journal article" date="2019" name="Int. J. Syst. Evol. Microbiol.">
        <title>The Global Catalogue of Microorganisms (GCM) 10K type strain sequencing project: providing services to taxonomists for standard genome sequencing and annotation.</title>
        <authorList>
            <consortium name="The Broad Institute Genomics Platform"/>
            <consortium name="The Broad Institute Genome Sequencing Center for Infectious Disease"/>
            <person name="Wu L."/>
            <person name="Ma J."/>
        </authorList>
    </citation>
    <scope>NUCLEOTIDE SEQUENCE [LARGE SCALE GENOMIC DNA]</scope>
    <source>
        <strain evidence="5">JCM 17805</strain>
    </source>
</reference>